<sequence>MLGDANPPDALPLLRVPPEILDRITWHLATTELCNFRLTCKSAERAVDFRFTAEFFTRKQFMVSEFSLKALRDISKSRLAGYLRHVHISLDQVDEMAGSRINMTAEERSLYQQRLTEQSTLWTLGLVPKYLAEAFSRLPNLETVALRDFNSTRRSRDGPHAQWRSYGAQTLLKETGALPITNEVFSWGNPALLHRASTLFKAVIHSLGLANARPKNIEVMERNGNLLYDSAFHLHPDLEATDAPVLQSLQKLHLCVDVYWATSPHVAQPYYQRNLAGFLKHCNGLEELRINGKRSSYSQGSRQNLHLLMSWLASSEAKPLSELQSADVSVDSQFAPPPVEFPQLSNLSLGMMAITLDEVVHLITKFAGSLQYLELWRFQLMANPGTDADIAERNQNLFIHLLKKLLAIPNLNLRHIKLGILQQMLDVSDTNKKMQAVEFTKDEPASTNDEKDATAPVDTRPRRKPTNNSMEYTGSDWRHFVRHEMIPRLYIINRDLNLAGLNQSSHEEDSDDVDDEDGDEDEEMDE</sequence>
<dbReference type="InterPro" id="IPR001810">
    <property type="entry name" value="F-box_dom"/>
</dbReference>
<dbReference type="Proteomes" id="UP000240493">
    <property type="component" value="Unassembled WGS sequence"/>
</dbReference>
<feature type="region of interest" description="Disordered" evidence="1">
    <location>
        <begin position="440"/>
        <end position="473"/>
    </location>
</feature>
<evidence type="ECO:0000259" key="2">
    <source>
        <dbReference type="PROSITE" id="PS50181"/>
    </source>
</evidence>
<dbReference type="EMBL" id="KZ679260">
    <property type="protein sequence ID" value="PTB42459.1"/>
    <property type="molecule type" value="Genomic_DNA"/>
</dbReference>
<feature type="compositionally biased region" description="Basic and acidic residues" evidence="1">
    <location>
        <begin position="440"/>
        <end position="453"/>
    </location>
</feature>
<dbReference type="PROSITE" id="PS50181">
    <property type="entry name" value="FBOX"/>
    <property type="match status" value="1"/>
</dbReference>
<feature type="compositionally biased region" description="Acidic residues" evidence="1">
    <location>
        <begin position="508"/>
        <end position="526"/>
    </location>
</feature>
<protein>
    <recommendedName>
        <fullName evidence="2">F-box domain-containing protein</fullName>
    </recommendedName>
</protein>
<evidence type="ECO:0000313" key="4">
    <source>
        <dbReference type="Proteomes" id="UP000240493"/>
    </source>
</evidence>
<accession>A0A2T3ZCD1</accession>
<dbReference type="AlphaFoldDB" id="A0A2T3ZCD1"/>
<name>A0A2T3ZCD1_TRIA4</name>
<feature type="region of interest" description="Disordered" evidence="1">
    <location>
        <begin position="502"/>
        <end position="526"/>
    </location>
</feature>
<dbReference type="CDD" id="cd09917">
    <property type="entry name" value="F-box_SF"/>
    <property type="match status" value="1"/>
</dbReference>
<organism evidence="3 4">
    <name type="scientific">Trichoderma asperellum (strain ATCC 204424 / CBS 433.97 / NBRC 101777)</name>
    <dbReference type="NCBI Taxonomy" id="1042311"/>
    <lineage>
        <taxon>Eukaryota</taxon>
        <taxon>Fungi</taxon>
        <taxon>Dikarya</taxon>
        <taxon>Ascomycota</taxon>
        <taxon>Pezizomycotina</taxon>
        <taxon>Sordariomycetes</taxon>
        <taxon>Hypocreomycetidae</taxon>
        <taxon>Hypocreales</taxon>
        <taxon>Hypocreaceae</taxon>
        <taxon>Trichoderma</taxon>
    </lineage>
</organism>
<proteinExistence type="predicted"/>
<feature type="domain" description="F-box" evidence="2">
    <location>
        <begin position="10"/>
        <end position="59"/>
    </location>
</feature>
<gene>
    <name evidence="3" type="ORF">M441DRAFT_165726</name>
</gene>
<evidence type="ECO:0000313" key="3">
    <source>
        <dbReference type="EMBL" id="PTB42459.1"/>
    </source>
</evidence>
<evidence type="ECO:0000256" key="1">
    <source>
        <dbReference type="SAM" id="MobiDB-lite"/>
    </source>
</evidence>
<keyword evidence="4" id="KW-1185">Reference proteome</keyword>
<reference evidence="3 4" key="1">
    <citation type="submission" date="2016-07" db="EMBL/GenBank/DDBJ databases">
        <title>Multiple horizontal gene transfer events from other fungi enriched the ability of initially mycotrophic Trichoderma (Ascomycota) to feed on dead plant biomass.</title>
        <authorList>
            <consortium name="DOE Joint Genome Institute"/>
            <person name="Aerts A."/>
            <person name="Atanasova L."/>
            <person name="Chenthamara K."/>
            <person name="Zhang J."/>
            <person name="Grujic M."/>
            <person name="Henrissat B."/>
            <person name="Kuo A."/>
            <person name="Salamov A."/>
            <person name="Lipzen A."/>
            <person name="Labutti K."/>
            <person name="Barry K."/>
            <person name="Miao Y."/>
            <person name="Rahimi M.J."/>
            <person name="Shen Q."/>
            <person name="Grigoriev I.V."/>
            <person name="Kubicek C.P."/>
            <person name="Druzhinina I.S."/>
        </authorList>
    </citation>
    <scope>NUCLEOTIDE SEQUENCE [LARGE SCALE GENOMIC DNA]</scope>
    <source>
        <strain evidence="3 4">CBS 433.97</strain>
    </source>
</reference>
<dbReference type="OrthoDB" id="5279008at2759"/>